<keyword evidence="5 8" id="KW-1133">Transmembrane helix</keyword>
<evidence type="ECO:0000256" key="8">
    <source>
        <dbReference type="SAM" id="Phobius"/>
    </source>
</evidence>
<feature type="transmembrane region" description="Helical" evidence="8">
    <location>
        <begin position="92"/>
        <end position="113"/>
    </location>
</feature>
<feature type="domain" description="TRASH" evidence="9">
    <location>
        <begin position="367"/>
        <end position="404"/>
    </location>
</feature>
<dbReference type="PANTHER" id="PTHR42775">
    <property type="entry name" value="PERMEASE RV2963-RELATED"/>
    <property type="match status" value="1"/>
</dbReference>
<feature type="transmembrane region" description="Helical" evidence="8">
    <location>
        <begin position="343"/>
        <end position="361"/>
    </location>
</feature>
<dbReference type="EMBL" id="CP098502">
    <property type="protein sequence ID" value="UTI63968.1"/>
    <property type="molecule type" value="Genomic_DNA"/>
</dbReference>
<dbReference type="InterPro" id="IPR011017">
    <property type="entry name" value="TRASH_dom"/>
</dbReference>
<evidence type="ECO:0000256" key="1">
    <source>
        <dbReference type="ARBA" id="ARBA00004651"/>
    </source>
</evidence>
<evidence type="ECO:0000256" key="4">
    <source>
        <dbReference type="ARBA" id="ARBA00022692"/>
    </source>
</evidence>
<keyword evidence="6 8" id="KW-0472">Membrane</keyword>
<dbReference type="Proteomes" id="UP001056035">
    <property type="component" value="Chromosome"/>
</dbReference>
<organism evidence="10 11">
    <name type="scientific">Paraconexibacter antarcticus</name>
    <dbReference type="NCBI Taxonomy" id="2949664"/>
    <lineage>
        <taxon>Bacteria</taxon>
        <taxon>Bacillati</taxon>
        <taxon>Actinomycetota</taxon>
        <taxon>Thermoleophilia</taxon>
        <taxon>Solirubrobacterales</taxon>
        <taxon>Paraconexibacteraceae</taxon>
        <taxon>Paraconexibacter</taxon>
    </lineage>
</organism>
<reference evidence="10 11" key="1">
    <citation type="submission" date="2022-06" db="EMBL/GenBank/DDBJ databases">
        <title>Paraconexibacter antarcticus.</title>
        <authorList>
            <person name="Kim C.S."/>
        </authorList>
    </citation>
    <scope>NUCLEOTIDE SEQUENCE [LARGE SCALE GENOMIC DNA]</scope>
    <source>
        <strain evidence="10 11">02-257</strain>
    </source>
</reference>
<evidence type="ECO:0000256" key="6">
    <source>
        <dbReference type="ARBA" id="ARBA00023136"/>
    </source>
</evidence>
<name>A0ABY5DPK3_9ACTN</name>
<protein>
    <submittedName>
        <fullName evidence="10">Permease</fullName>
    </submittedName>
</protein>
<evidence type="ECO:0000259" key="9">
    <source>
        <dbReference type="SMART" id="SM00746"/>
    </source>
</evidence>
<dbReference type="SMART" id="SM00746">
    <property type="entry name" value="TRASH"/>
    <property type="match status" value="1"/>
</dbReference>
<keyword evidence="4 8" id="KW-0812">Transmembrane</keyword>
<sequence>MSDVLDVAWMGLKDSFLMAYEVWWALVIGFAISAIVQAWVPRERIEAALAGTGVRPIAKATGLGAASSSCSYAAIAIAKSLFQKGASASSALAFQFASTNLVWELGLVLWVLIGWQFALAEYVGGIIMIVLMAVALRLFVSREQEDAARAHAEAADTGHQHHMAGEQLTWRERMTSASAWSDVAHNFRGDWQMLWKEITIGFLLAGYVAQLGDGFFNALFITDAPAGVKTIENVLVGPVIAILSFVCSVGNVPLAAVLWSGGISFAGVMAFIFADLIVLPIITIYRKYYGTAFAVRIVALMFITMVIAGLIVDGLFGATGLIPAGARPTRGDIFGSISVNYKLVLNVLAVGVFGALFWLTARRGVTDPVCGMKVDRAKALTIERDGQTVFFCSEHCRHAFNADPGSSPDAAPSCRHHEHAAEVTT</sequence>
<evidence type="ECO:0000256" key="7">
    <source>
        <dbReference type="SAM" id="MobiDB-lite"/>
    </source>
</evidence>
<evidence type="ECO:0000256" key="3">
    <source>
        <dbReference type="ARBA" id="ARBA00022475"/>
    </source>
</evidence>
<comment type="similarity">
    <text evidence="2">Belongs to the UPF0718 family.</text>
</comment>
<feature type="region of interest" description="Disordered" evidence="7">
    <location>
        <begin position="403"/>
        <end position="425"/>
    </location>
</feature>
<proteinExistence type="inferred from homology"/>
<feature type="transmembrane region" description="Helical" evidence="8">
    <location>
        <begin position="234"/>
        <end position="258"/>
    </location>
</feature>
<feature type="transmembrane region" description="Helical" evidence="8">
    <location>
        <begin position="119"/>
        <end position="140"/>
    </location>
</feature>
<dbReference type="InterPro" id="IPR053166">
    <property type="entry name" value="UPF0718_permease"/>
</dbReference>
<dbReference type="InterPro" id="IPR012348">
    <property type="entry name" value="RNR-like"/>
</dbReference>
<accession>A0ABY5DPK3</accession>
<feature type="transmembrane region" description="Helical" evidence="8">
    <location>
        <begin position="198"/>
        <end position="222"/>
    </location>
</feature>
<dbReference type="InterPro" id="IPR005524">
    <property type="entry name" value="DUF318"/>
</dbReference>
<feature type="transmembrane region" description="Helical" evidence="8">
    <location>
        <begin position="265"/>
        <end position="285"/>
    </location>
</feature>
<evidence type="ECO:0000313" key="10">
    <source>
        <dbReference type="EMBL" id="UTI63968.1"/>
    </source>
</evidence>
<keyword evidence="3" id="KW-1003">Cell membrane</keyword>
<evidence type="ECO:0000256" key="5">
    <source>
        <dbReference type="ARBA" id="ARBA00022989"/>
    </source>
</evidence>
<dbReference type="RefSeq" id="WP_254570684.1">
    <property type="nucleotide sequence ID" value="NZ_CP098502.1"/>
</dbReference>
<feature type="transmembrane region" description="Helical" evidence="8">
    <location>
        <begin position="297"/>
        <end position="322"/>
    </location>
</feature>
<feature type="transmembrane region" description="Helical" evidence="8">
    <location>
        <begin position="22"/>
        <end position="40"/>
    </location>
</feature>
<dbReference type="Pfam" id="PF03773">
    <property type="entry name" value="ArsP_1"/>
    <property type="match status" value="1"/>
</dbReference>
<evidence type="ECO:0000256" key="2">
    <source>
        <dbReference type="ARBA" id="ARBA00006386"/>
    </source>
</evidence>
<evidence type="ECO:0000313" key="11">
    <source>
        <dbReference type="Proteomes" id="UP001056035"/>
    </source>
</evidence>
<keyword evidence="11" id="KW-1185">Reference proteome</keyword>
<comment type="subcellular location">
    <subcellularLocation>
        <location evidence="1">Cell membrane</location>
        <topology evidence="1">Multi-pass membrane protein</topology>
    </subcellularLocation>
</comment>
<dbReference type="Gene3D" id="1.10.620.20">
    <property type="entry name" value="Ribonucleotide Reductase, subunit A"/>
    <property type="match status" value="1"/>
</dbReference>
<dbReference type="PANTHER" id="PTHR42775:SF1">
    <property type="entry name" value="PERMEASE RV2963-RELATED"/>
    <property type="match status" value="1"/>
</dbReference>
<gene>
    <name evidence="10" type="ORF">NBH00_21830</name>
</gene>
<dbReference type="InterPro" id="IPR007029">
    <property type="entry name" value="YHS_dom"/>
</dbReference>
<dbReference type="Pfam" id="PF04945">
    <property type="entry name" value="YHS"/>
    <property type="match status" value="1"/>
</dbReference>